<keyword evidence="1" id="KW-1133">Transmembrane helix</keyword>
<evidence type="ECO:0000313" key="3">
    <source>
        <dbReference type="Proteomes" id="UP001519296"/>
    </source>
</evidence>
<protein>
    <submittedName>
        <fullName evidence="2">Uncharacterized protein</fullName>
    </submittedName>
</protein>
<evidence type="ECO:0000313" key="2">
    <source>
        <dbReference type="EMBL" id="MBP2623167.1"/>
    </source>
</evidence>
<comment type="caution">
    <text evidence="2">The sequence shown here is derived from an EMBL/GenBank/DDBJ whole genome shotgun (WGS) entry which is preliminary data.</text>
</comment>
<sequence length="224" mass="26570">MMICPNKKCRYEFFEREEGYVACPSCGQEIEKNMPTNPAGRSRAIVKILKYKDYLKLREKGITSLFYLSFFLVVIIIPFFILKDLPPAGYSESDHIVTVGEYYSPPIVMVVLFFLLFAGPFNNYKFLKGIIGEHAWYCSTWWFKVLNWLVLAVTIFLFWQIVLPLYIHFLQHSYKQYDKISYFRDVFVEFASMLIWTAMLIVGLDLNDLYQRHLSKQLDRKHFT</sequence>
<feature type="transmembrane region" description="Helical" evidence="1">
    <location>
        <begin position="102"/>
        <end position="124"/>
    </location>
</feature>
<proteinExistence type="predicted"/>
<evidence type="ECO:0000256" key="1">
    <source>
        <dbReference type="SAM" id="Phobius"/>
    </source>
</evidence>
<dbReference type="EMBL" id="PRDG01000002">
    <property type="protein sequence ID" value="MBP2623167.1"/>
    <property type="molecule type" value="Genomic_DNA"/>
</dbReference>
<accession>A0ABS5B2Y1</accession>
<gene>
    <name evidence="2" type="ORF">C4K46_04340</name>
</gene>
<reference evidence="2 3" key="1">
    <citation type="submission" date="2018-02" db="EMBL/GenBank/DDBJ databases">
        <title>Draft genome sequence of Streptococcus oricebi CCUG 70868T type strain.</title>
        <authorList>
            <person name="Mendez V."/>
            <person name="Salva-Serra F."/>
            <person name="Jaen-Luchoro D."/>
            <person name="Gonzales-Siles L."/>
            <person name="Karlsson R."/>
            <person name="Engstrom-Jakobsson H."/>
            <person name="Busquets A."/>
            <person name="Gomila M."/>
            <person name="Pineiro-Iglesias B."/>
            <person name="Bennasar-Figueras A."/>
            <person name="Seeger M."/>
            <person name="Moore E."/>
        </authorList>
    </citation>
    <scope>NUCLEOTIDE SEQUENCE [LARGE SCALE GENOMIC DNA]</scope>
    <source>
        <strain evidence="2 3">CCUG 70868</strain>
    </source>
</reference>
<dbReference type="RefSeq" id="WP_209627647.1">
    <property type="nucleotide sequence ID" value="NZ_PRDG01000002.1"/>
</dbReference>
<keyword evidence="1" id="KW-0472">Membrane</keyword>
<organism evidence="2 3">
    <name type="scientific">Streptococcus oricebi</name>
    <dbReference type="NCBI Taxonomy" id="1547447"/>
    <lineage>
        <taxon>Bacteria</taxon>
        <taxon>Bacillati</taxon>
        <taxon>Bacillota</taxon>
        <taxon>Bacilli</taxon>
        <taxon>Lactobacillales</taxon>
        <taxon>Streptococcaceae</taxon>
        <taxon>Streptococcus</taxon>
    </lineage>
</organism>
<keyword evidence="1" id="KW-0812">Transmembrane</keyword>
<dbReference type="Proteomes" id="UP001519296">
    <property type="component" value="Unassembled WGS sequence"/>
</dbReference>
<keyword evidence="3" id="KW-1185">Reference proteome</keyword>
<feature type="transmembrane region" description="Helical" evidence="1">
    <location>
        <begin position="145"/>
        <end position="167"/>
    </location>
</feature>
<feature type="transmembrane region" description="Helical" evidence="1">
    <location>
        <begin position="65"/>
        <end position="82"/>
    </location>
</feature>
<name>A0ABS5B2Y1_9STRE</name>
<feature type="transmembrane region" description="Helical" evidence="1">
    <location>
        <begin position="187"/>
        <end position="206"/>
    </location>
</feature>